<protein>
    <submittedName>
        <fullName evidence="3">Uncharacterized protein</fullName>
    </submittedName>
</protein>
<feature type="region of interest" description="Disordered" evidence="2">
    <location>
        <begin position="1"/>
        <end position="49"/>
    </location>
</feature>
<name>A0A6C0C641_9ZZZZ</name>
<accession>A0A6C0C641</accession>
<sequence>MEKQRKMIQINPDFFKMGKTKKKKDKKKKKKKKKKMDLRQTVKPNNLKKQLLARIKNHQQEQVSKNAKSDESKIDEFKDDFNSSLNYLQNMIKEKKNKKQKKTRKKREHDTQSIINNTVHNTGAVHTMDSVLGAVHTMGDEPNNTASTVINTQSYENDNQLKPQLVQISTNPSPKTLPYGCLKNGTKPTYSQYMKTMKKPVVARPTTLILPPSQIPTKDIMERKEKLNKLKKALAVPKKEKIIKTINRKRTIKIFNLGKKNGKVSVLVKCGKTRKRIKEEYKILHSKCMLEVKIYLRKHNLIKAGTSAPENVLRKLYEDSFLAGDIYNKNSDILLHNYMEK</sequence>
<dbReference type="AlphaFoldDB" id="A0A6C0C641"/>
<keyword evidence="1" id="KW-0175">Coiled coil</keyword>
<proteinExistence type="predicted"/>
<organism evidence="3">
    <name type="scientific">viral metagenome</name>
    <dbReference type="NCBI Taxonomy" id="1070528"/>
    <lineage>
        <taxon>unclassified sequences</taxon>
        <taxon>metagenomes</taxon>
        <taxon>organismal metagenomes</taxon>
    </lineage>
</organism>
<feature type="compositionally biased region" description="Basic residues" evidence="2">
    <location>
        <begin position="18"/>
        <end position="36"/>
    </location>
</feature>
<evidence type="ECO:0000313" key="3">
    <source>
        <dbReference type="EMBL" id="QHS99118.1"/>
    </source>
</evidence>
<reference evidence="3" key="1">
    <citation type="journal article" date="2020" name="Nature">
        <title>Giant virus diversity and host interactions through global metagenomics.</title>
        <authorList>
            <person name="Schulz F."/>
            <person name="Roux S."/>
            <person name="Paez-Espino D."/>
            <person name="Jungbluth S."/>
            <person name="Walsh D.A."/>
            <person name="Denef V.J."/>
            <person name="McMahon K.D."/>
            <person name="Konstantinidis K.T."/>
            <person name="Eloe-Fadrosh E.A."/>
            <person name="Kyrpides N.C."/>
            <person name="Woyke T."/>
        </authorList>
    </citation>
    <scope>NUCLEOTIDE SEQUENCE</scope>
    <source>
        <strain evidence="3">GVMAG-M-3300020185-33</strain>
    </source>
</reference>
<dbReference type="EMBL" id="MN739334">
    <property type="protein sequence ID" value="QHS99118.1"/>
    <property type="molecule type" value="Genomic_DNA"/>
</dbReference>
<evidence type="ECO:0000256" key="1">
    <source>
        <dbReference type="SAM" id="Coils"/>
    </source>
</evidence>
<evidence type="ECO:0000256" key="2">
    <source>
        <dbReference type="SAM" id="MobiDB-lite"/>
    </source>
</evidence>
<feature type="coiled-coil region" evidence="1">
    <location>
        <begin position="85"/>
        <end position="112"/>
    </location>
</feature>